<dbReference type="Proteomes" id="UP000469292">
    <property type="component" value="Unassembled WGS sequence"/>
</dbReference>
<dbReference type="RefSeq" id="WP_163227372.1">
    <property type="nucleotide sequence ID" value="NZ_VYSG01000001.1"/>
</dbReference>
<evidence type="ECO:0000256" key="1">
    <source>
        <dbReference type="SAM" id="Phobius"/>
    </source>
</evidence>
<keyword evidence="1" id="KW-0472">Membrane</keyword>
<comment type="caution">
    <text evidence="2">The sequence shown here is derived from an EMBL/GenBank/DDBJ whole genome shotgun (WGS) entry which is preliminary data.</text>
</comment>
<feature type="transmembrane region" description="Helical" evidence="1">
    <location>
        <begin position="73"/>
        <end position="97"/>
    </location>
</feature>
<keyword evidence="1" id="KW-0812">Transmembrane</keyword>
<feature type="transmembrane region" description="Helical" evidence="1">
    <location>
        <begin position="422"/>
        <end position="445"/>
    </location>
</feature>
<feature type="transmembrane region" description="Helical" evidence="1">
    <location>
        <begin position="395"/>
        <end position="415"/>
    </location>
</feature>
<name>A0A6I5MYY5_9BIFI</name>
<feature type="transmembrane region" description="Helical" evidence="1">
    <location>
        <begin position="152"/>
        <end position="175"/>
    </location>
</feature>
<accession>A0A6I5MYY5</accession>
<feature type="transmembrane region" description="Helical" evidence="1">
    <location>
        <begin position="362"/>
        <end position="383"/>
    </location>
</feature>
<evidence type="ECO:0000313" key="2">
    <source>
        <dbReference type="EMBL" id="NEG69848.1"/>
    </source>
</evidence>
<keyword evidence="1" id="KW-1133">Transmembrane helix</keyword>
<feature type="transmembrane region" description="Helical" evidence="1">
    <location>
        <begin position="451"/>
        <end position="473"/>
    </location>
</feature>
<evidence type="ECO:0000313" key="3">
    <source>
        <dbReference type="Proteomes" id="UP000469292"/>
    </source>
</evidence>
<feature type="transmembrane region" description="Helical" evidence="1">
    <location>
        <begin position="123"/>
        <end position="146"/>
    </location>
</feature>
<proteinExistence type="predicted"/>
<gene>
    <name evidence="2" type="ORF">F6S87_04365</name>
</gene>
<dbReference type="AlphaFoldDB" id="A0A6I5MYY5"/>
<feature type="transmembrane region" description="Helical" evidence="1">
    <location>
        <begin position="187"/>
        <end position="209"/>
    </location>
</feature>
<feature type="transmembrane region" description="Helical" evidence="1">
    <location>
        <begin position="327"/>
        <end position="350"/>
    </location>
</feature>
<keyword evidence="3" id="KW-1185">Reference proteome</keyword>
<feature type="transmembrane region" description="Helical" evidence="1">
    <location>
        <begin position="240"/>
        <end position="264"/>
    </location>
</feature>
<reference evidence="2 3" key="1">
    <citation type="submission" date="2019-09" db="EMBL/GenBank/DDBJ databases">
        <title>Phylogenetic characterization of a novel taxon of the genus Bifidobacterium: Bifidobacterium choloepi sp. nov.</title>
        <authorList>
            <person name="Modesto M."/>
            <person name="Satti M."/>
        </authorList>
    </citation>
    <scope>NUCLEOTIDE SEQUENCE [LARGE SCALE GENOMIC DNA]</scope>
    <source>
        <strain evidence="2 3">BRDM6</strain>
    </source>
</reference>
<organism evidence="2 3">
    <name type="scientific">Bifidobacterium choloepi</name>
    <dbReference type="NCBI Taxonomy" id="2614131"/>
    <lineage>
        <taxon>Bacteria</taxon>
        <taxon>Bacillati</taxon>
        <taxon>Actinomycetota</taxon>
        <taxon>Actinomycetes</taxon>
        <taxon>Bifidobacteriales</taxon>
        <taxon>Bifidobacteriaceae</taxon>
        <taxon>Bifidobacterium</taxon>
    </lineage>
</organism>
<sequence>MTINFERRICQFTETFLFLAKLFKRTMLQYGVLRKRSVRLALIALALLWMAFSSFIAVAFFRSIGEQQGMWDFIFNIESISLSGIVIAFFLIVKLLFSKTDSATRCISYLPVSSMMRNLALKACEACIVLILTVGTACAVLVSAAVLHSAGVLQLAFLHLLVPALLLYIALSLVWDGINRSMHMIGIPQFASSVALLVTAGILMSYSALQFQLISDISERYIQQDYSLFWATIVPDLSHYLGALPTALLSILALLGMTALDIAITPSQYCRQANFIHIPIPYSERNDLCMFTTYIMRSRDTMLSIVVAIAFALISCMGGHADIAPAYACVLAFTGMSQFANGIVPAWAAVRRSATYMYCCMLGSQLVVYTTFWGILLAISLVWTPLTGLTRLGTYAALVGTTLILTMIGILFPAFKDNPLTSIAGILSFFLMAIVFIFALCILNINFIFVILFSLLSIIFIVIYSIFGIQNFWKVKKYESF</sequence>
<protein>
    <submittedName>
        <fullName evidence="2">YfhO family protein</fullName>
    </submittedName>
</protein>
<feature type="transmembrane region" description="Helical" evidence="1">
    <location>
        <begin position="40"/>
        <end position="61"/>
    </location>
</feature>
<dbReference type="EMBL" id="VYSG01000001">
    <property type="protein sequence ID" value="NEG69848.1"/>
    <property type="molecule type" value="Genomic_DNA"/>
</dbReference>
<feature type="transmembrane region" description="Helical" evidence="1">
    <location>
        <begin position="302"/>
        <end position="321"/>
    </location>
</feature>